<protein>
    <submittedName>
        <fullName evidence="4">Malate dehydrogenase</fullName>
    </submittedName>
</protein>
<dbReference type="PANTHER" id="PTHR43237">
    <property type="entry name" value="NADP-DEPENDENT MALIC ENZYME"/>
    <property type="match status" value="1"/>
</dbReference>
<dbReference type="CDD" id="cd05311">
    <property type="entry name" value="NAD_bind_2_malic_enz"/>
    <property type="match status" value="1"/>
</dbReference>
<keyword evidence="1" id="KW-0560">Oxidoreductase</keyword>
<dbReference type="Pfam" id="PF03949">
    <property type="entry name" value="Malic_M"/>
    <property type="match status" value="1"/>
</dbReference>
<dbReference type="GO" id="GO:0051287">
    <property type="term" value="F:NAD binding"/>
    <property type="evidence" value="ECO:0007669"/>
    <property type="project" value="InterPro"/>
</dbReference>
<dbReference type="GO" id="GO:0004470">
    <property type="term" value="F:malic enzyme activity"/>
    <property type="evidence" value="ECO:0007669"/>
    <property type="project" value="InterPro"/>
</dbReference>
<dbReference type="eggNOG" id="arCOG00853">
    <property type="taxonomic scope" value="Archaea"/>
</dbReference>
<dbReference type="FunCoup" id="D9Q0T1">
    <property type="interactions" value="131"/>
</dbReference>
<dbReference type="AlphaFoldDB" id="D9Q0T1"/>
<dbReference type="GO" id="GO:0016616">
    <property type="term" value="F:oxidoreductase activity, acting on the CH-OH group of donors, NAD or NADP as acceptor"/>
    <property type="evidence" value="ECO:0007669"/>
    <property type="project" value="InterPro"/>
</dbReference>
<evidence type="ECO:0000313" key="4">
    <source>
        <dbReference type="EMBL" id="ADL18919.1"/>
    </source>
</evidence>
<dbReference type="EMBL" id="CP001742">
    <property type="protein sequence ID" value="ADL18919.1"/>
    <property type="molecule type" value="Genomic_DNA"/>
</dbReference>
<dbReference type="InterPro" id="IPR045213">
    <property type="entry name" value="Malic_NAD-bd_bact_type"/>
</dbReference>
<dbReference type="InterPro" id="IPR012302">
    <property type="entry name" value="Malic_NAD-bd"/>
</dbReference>
<dbReference type="InterPro" id="IPR051674">
    <property type="entry name" value="Malate_Decarboxylase"/>
</dbReference>
<name>D9Q0T1_ACIS3</name>
<gene>
    <name evidence="4" type="ordered locus">ASAC_0512</name>
</gene>
<dbReference type="InterPro" id="IPR037062">
    <property type="entry name" value="Malic_N_dom_sf"/>
</dbReference>
<dbReference type="RefSeq" id="WP_013266431.1">
    <property type="nucleotide sequence ID" value="NC_014374.1"/>
</dbReference>
<dbReference type="SUPFAM" id="SSF51735">
    <property type="entry name" value="NAD(P)-binding Rossmann-fold domains"/>
    <property type="match status" value="1"/>
</dbReference>
<dbReference type="InterPro" id="IPR036291">
    <property type="entry name" value="NAD(P)-bd_dom_sf"/>
</dbReference>
<dbReference type="Gene3D" id="3.40.50.720">
    <property type="entry name" value="NAD(P)-binding Rossmann-like Domain"/>
    <property type="match status" value="1"/>
</dbReference>
<dbReference type="STRING" id="666510.ASAC_0512"/>
<evidence type="ECO:0000313" key="5">
    <source>
        <dbReference type="Proteomes" id="UP000000346"/>
    </source>
</evidence>
<dbReference type="KEGG" id="asc:ASAC_0512"/>
<feature type="domain" description="Malic enzyme NAD-binding" evidence="2">
    <location>
        <begin position="168"/>
        <end position="404"/>
    </location>
</feature>
<dbReference type="SMART" id="SM01274">
    <property type="entry name" value="malic"/>
    <property type="match status" value="1"/>
</dbReference>
<proteinExistence type="predicted"/>
<dbReference type="InterPro" id="IPR012301">
    <property type="entry name" value="Malic_N_dom"/>
</dbReference>
<sequence length="451" mass="49377">MAEEEEGTEEWYKLSTELHRFYGGKIEVLPKVPVRRLKDFAIWYTPGVAQPSRLISSDPDLSFELTSRWNTIAVVSDGTRVLGLGKVGPEAAYPVMEGKALLFKYLGGVDAVPIVHRARDAAKFVELLQLIEPSFGGINLEDIEKPKCFTILDEARSKLQIPVWHDDQQGTATAVLAGLINALKVVGKKLQDVRIVLFGAGASNVAFYRLLKALGHNMHNVVAVTTKGVLHPEMKDIDKLMLTDPYQYQIAIETGGGGLPPNSPIEKAFDGADVVIAASVPGPGVIRPEWVSRMNRDAVVFALANPVPEIWPSEARRAGARVVATGRSDFPNQVNNSLVFPAVFRGVLDVRARTITDTMAIAAAVELAKFAEERGGVGEERILPTMEEWEVYPRVAAAVAVKAVEEGVARRTTTYREELERATEIIGTVRQKIQLLWGNGIIPKPPVDYQG</sequence>
<dbReference type="Pfam" id="PF00390">
    <property type="entry name" value="malic"/>
    <property type="match status" value="1"/>
</dbReference>
<dbReference type="SUPFAM" id="SSF53223">
    <property type="entry name" value="Aminoacid dehydrogenase-like, N-terminal domain"/>
    <property type="match status" value="1"/>
</dbReference>
<dbReference type="PANTHER" id="PTHR43237:SF4">
    <property type="entry name" value="NADP-DEPENDENT MALIC ENZYME"/>
    <property type="match status" value="1"/>
</dbReference>
<evidence type="ECO:0000259" key="2">
    <source>
        <dbReference type="SMART" id="SM00919"/>
    </source>
</evidence>
<dbReference type="HOGENOM" id="CLU_034446_2_1_2"/>
<evidence type="ECO:0000259" key="3">
    <source>
        <dbReference type="SMART" id="SM01274"/>
    </source>
</evidence>
<dbReference type="Proteomes" id="UP000000346">
    <property type="component" value="Chromosome"/>
</dbReference>
<feature type="domain" description="Malic enzyme N-terminal" evidence="3">
    <location>
        <begin position="23"/>
        <end position="156"/>
    </location>
</feature>
<dbReference type="InterPro" id="IPR046346">
    <property type="entry name" value="Aminoacid_DH-like_N_sf"/>
</dbReference>
<reference evidence="4 5" key="1">
    <citation type="journal article" date="2010" name="Appl. Environ. Microbiol.">
        <title>The genome sequence of the crenarchaeon Acidilobus saccharovorans supports a new order, Acidilobales, and suggests an important ecological role in terrestrial acidic hot springs.</title>
        <authorList>
            <person name="Mardanov A.V."/>
            <person name="Svetlitchnyi V.A."/>
            <person name="Beletsky A.V."/>
            <person name="Prokofeva M.I."/>
            <person name="Bonch-Osmolovskaya E.A."/>
            <person name="Ravin N.V."/>
            <person name="Skryabin K.G."/>
        </authorList>
    </citation>
    <scope>NUCLEOTIDE SEQUENCE [LARGE SCALE GENOMIC DNA]</scope>
    <source>
        <strain evidence="5">DSM 16705 / JCM 18335 / VKM B-2471 / 345-15</strain>
    </source>
</reference>
<dbReference type="GeneID" id="9498743"/>
<dbReference type="SMART" id="SM00919">
    <property type="entry name" value="Malic_M"/>
    <property type="match status" value="1"/>
</dbReference>
<dbReference type="OrthoDB" id="45556at2157"/>
<organism evidence="4 5">
    <name type="scientific">Acidilobus saccharovorans (strain DSM 16705 / JCM 18335 / VKM B-2471 / 345-15)</name>
    <dbReference type="NCBI Taxonomy" id="666510"/>
    <lineage>
        <taxon>Archaea</taxon>
        <taxon>Thermoproteota</taxon>
        <taxon>Thermoprotei</taxon>
        <taxon>Acidilobales</taxon>
        <taxon>Acidilobaceae</taxon>
        <taxon>Acidilobus</taxon>
    </lineage>
</organism>
<dbReference type="InParanoid" id="D9Q0T1"/>
<dbReference type="Gene3D" id="3.40.50.10380">
    <property type="entry name" value="Malic enzyme, N-terminal domain"/>
    <property type="match status" value="1"/>
</dbReference>
<evidence type="ECO:0000256" key="1">
    <source>
        <dbReference type="ARBA" id="ARBA00023002"/>
    </source>
</evidence>
<keyword evidence="5" id="KW-1185">Reference proteome</keyword>
<accession>D9Q0T1</accession>